<keyword evidence="1" id="KW-0472">Membrane</keyword>
<accession>A0A0A9B5U1</accession>
<dbReference type="AlphaFoldDB" id="A0A0A9B5U1"/>
<proteinExistence type="predicted"/>
<keyword evidence="1" id="KW-1133">Transmembrane helix</keyword>
<protein>
    <submittedName>
        <fullName evidence="2">Uncharacterized protein</fullName>
    </submittedName>
</protein>
<name>A0A0A9B5U1_ARUDO</name>
<reference evidence="2" key="2">
    <citation type="journal article" date="2015" name="Data Brief">
        <title>Shoot transcriptome of the giant reed, Arundo donax.</title>
        <authorList>
            <person name="Barrero R.A."/>
            <person name="Guerrero F.D."/>
            <person name="Moolhuijzen P."/>
            <person name="Goolsby J.A."/>
            <person name="Tidwell J."/>
            <person name="Bellgard S.E."/>
            <person name="Bellgard M.I."/>
        </authorList>
    </citation>
    <scope>NUCLEOTIDE SEQUENCE</scope>
    <source>
        <tissue evidence="2">Shoot tissue taken approximately 20 cm above the soil surface</tissue>
    </source>
</reference>
<organism evidence="2">
    <name type="scientific">Arundo donax</name>
    <name type="common">Giant reed</name>
    <name type="synonym">Donax arundinaceus</name>
    <dbReference type="NCBI Taxonomy" id="35708"/>
    <lineage>
        <taxon>Eukaryota</taxon>
        <taxon>Viridiplantae</taxon>
        <taxon>Streptophyta</taxon>
        <taxon>Embryophyta</taxon>
        <taxon>Tracheophyta</taxon>
        <taxon>Spermatophyta</taxon>
        <taxon>Magnoliopsida</taxon>
        <taxon>Liliopsida</taxon>
        <taxon>Poales</taxon>
        <taxon>Poaceae</taxon>
        <taxon>PACMAD clade</taxon>
        <taxon>Arundinoideae</taxon>
        <taxon>Arundineae</taxon>
        <taxon>Arundo</taxon>
    </lineage>
</organism>
<feature type="transmembrane region" description="Helical" evidence="1">
    <location>
        <begin position="6"/>
        <end position="24"/>
    </location>
</feature>
<keyword evidence="1" id="KW-0812">Transmembrane</keyword>
<sequence length="39" mass="4506">MHSESSFMLHLLTLCNSFVTYVLVKSGIDRYDSLQIKQT</sequence>
<reference evidence="2" key="1">
    <citation type="submission" date="2014-09" db="EMBL/GenBank/DDBJ databases">
        <authorList>
            <person name="Magalhaes I.L.F."/>
            <person name="Oliveira U."/>
            <person name="Santos F.R."/>
            <person name="Vidigal T.H.D.A."/>
            <person name="Brescovit A.D."/>
            <person name="Santos A.J."/>
        </authorList>
    </citation>
    <scope>NUCLEOTIDE SEQUENCE</scope>
    <source>
        <tissue evidence="2">Shoot tissue taken approximately 20 cm above the soil surface</tissue>
    </source>
</reference>
<evidence type="ECO:0000313" key="2">
    <source>
        <dbReference type="EMBL" id="JAD57518.1"/>
    </source>
</evidence>
<evidence type="ECO:0000256" key="1">
    <source>
        <dbReference type="SAM" id="Phobius"/>
    </source>
</evidence>
<dbReference type="EMBL" id="GBRH01240377">
    <property type="protein sequence ID" value="JAD57518.1"/>
    <property type="molecule type" value="Transcribed_RNA"/>
</dbReference>